<comment type="caution">
    <text evidence="9">The sequence shown here is derived from an EMBL/GenBank/DDBJ whole genome shotgun (WGS) entry which is preliminary data.</text>
</comment>
<dbReference type="InterPro" id="IPR036576">
    <property type="entry name" value="WRKY_dom_sf"/>
</dbReference>
<feature type="compositionally biased region" description="Basic residues" evidence="7">
    <location>
        <begin position="207"/>
        <end position="217"/>
    </location>
</feature>
<dbReference type="InParanoid" id="A0A2P5FGN9"/>
<accession>A0A2P5FGN9</accession>
<keyword evidence="2" id="KW-0805">Transcription regulation</keyword>
<dbReference type="InterPro" id="IPR003657">
    <property type="entry name" value="WRKY_dom"/>
</dbReference>
<dbReference type="SMART" id="SM00774">
    <property type="entry name" value="WRKY"/>
    <property type="match status" value="1"/>
</dbReference>
<dbReference type="EMBL" id="JXTC01000035">
    <property type="protein sequence ID" value="PON96960.1"/>
    <property type="molecule type" value="Genomic_DNA"/>
</dbReference>
<organism evidence="9 10">
    <name type="scientific">Trema orientale</name>
    <name type="common">Charcoal tree</name>
    <name type="synonym">Celtis orientalis</name>
    <dbReference type="NCBI Taxonomy" id="63057"/>
    <lineage>
        <taxon>Eukaryota</taxon>
        <taxon>Viridiplantae</taxon>
        <taxon>Streptophyta</taxon>
        <taxon>Embryophyta</taxon>
        <taxon>Tracheophyta</taxon>
        <taxon>Spermatophyta</taxon>
        <taxon>Magnoliopsida</taxon>
        <taxon>eudicotyledons</taxon>
        <taxon>Gunneridae</taxon>
        <taxon>Pentapetalae</taxon>
        <taxon>rosids</taxon>
        <taxon>fabids</taxon>
        <taxon>Rosales</taxon>
        <taxon>Cannabaceae</taxon>
        <taxon>Trema</taxon>
    </lineage>
</organism>
<keyword evidence="3" id="KW-0238">DNA-binding</keyword>
<keyword evidence="10" id="KW-1185">Reference proteome</keyword>
<evidence type="ECO:0000256" key="5">
    <source>
        <dbReference type="ARBA" id="ARBA00023242"/>
    </source>
</evidence>
<gene>
    <name evidence="9" type="primary">TorWRKY26</name>
    <name evidence="9" type="ORF">TorRG33x02_073390</name>
</gene>
<dbReference type="GO" id="GO:0003700">
    <property type="term" value="F:DNA-binding transcription factor activity"/>
    <property type="evidence" value="ECO:0007669"/>
    <property type="project" value="InterPro"/>
</dbReference>
<dbReference type="GO" id="GO:0005634">
    <property type="term" value="C:nucleus"/>
    <property type="evidence" value="ECO:0007669"/>
    <property type="project" value="UniProtKB-SubCell"/>
</dbReference>
<dbReference type="Gene3D" id="2.20.25.80">
    <property type="entry name" value="WRKY domain"/>
    <property type="match status" value="1"/>
</dbReference>
<comment type="similarity">
    <text evidence="6">Belongs to the WRKY group II-e family.</text>
</comment>
<feature type="region of interest" description="Disordered" evidence="7">
    <location>
        <begin position="326"/>
        <end position="364"/>
    </location>
</feature>
<dbReference type="GO" id="GO:0000976">
    <property type="term" value="F:transcription cis-regulatory region binding"/>
    <property type="evidence" value="ECO:0007669"/>
    <property type="project" value="TreeGrafter"/>
</dbReference>
<evidence type="ECO:0000313" key="9">
    <source>
        <dbReference type="EMBL" id="PON96960.1"/>
    </source>
</evidence>
<dbReference type="FunFam" id="2.20.25.80:FF:000007">
    <property type="entry name" value="WRKY transcription factor 22"/>
    <property type="match status" value="1"/>
</dbReference>
<dbReference type="PANTHER" id="PTHR32096:SF80">
    <property type="entry name" value="WRKY TRANSCRIPTION FACTOR 27-RELATED"/>
    <property type="match status" value="1"/>
</dbReference>
<evidence type="ECO:0000256" key="6">
    <source>
        <dbReference type="ARBA" id="ARBA00060761"/>
    </source>
</evidence>
<evidence type="ECO:0000256" key="3">
    <source>
        <dbReference type="ARBA" id="ARBA00023125"/>
    </source>
</evidence>
<keyword evidence="5" id="KW-0539">Nucleus</keyword>
<evidence type="ECO:0000256" key="7">
    <source>
        <dbReference type="SAM" id="MobiDB-lite"/>
    </source>
</evidence>
<evidence type="ECO:0000313" key="10">
    <source>
        <dbReference type="Proteomes" id="UP000237000"/>
    </source>
</evidence>
<dbReference type="PROSITE" id="PS50811">
    <property type="entry name" value="WRKY"/>
    <property type="match status" value="1"/>
</dbReference>
<dbReference type="AlphaFoldDB" id="A0A2P5FGN9"/>
<comment type="subcellular location">
    <subcellularLocation>
        <location evidence="1">Nucleus</location>
    </subcellularLocation>
</comment>
<proteinExistence type="inferred from homology"/>
<name>A0A2P5FGN9_TREOI</name>
<protein>
    <submittedName>
        <fullName evidence="9">WRKY domain containing protein</fullName>
    </submittedName>
</protein>
<dbReference type="STRING" id="63057.A0A2P5FGN9"/>
<dbReference type="PANTHER" id="PTHR32096">
    <property type="entry name" value="WRKY TRANSCRIPTION FACTOR 30-RELATED-RELATED"/>
    <property type="match status" value="1"/>
</dbReference>
<sequence>MAEGWDLYAVVRSCKSTTMTMPTTTTTTTTTAASTSVVSATTDPTKGGKTTSSEETLSCMASLTFEEENNPFSFPDTGEPRTNAFQELQEFYMPFFSNNPTTIISGTSATTQGISDVGGSSSQPRQQVRYDVLQQQLGPQNDVVGPQFFAQPYLSGFGGLRQKRHQFYEPNQNNQFPQPGARPLATSTLPLPPLPLTTMPVSETPRPRKRKNQQKRMVCHVSAENLSTDLWAWRKYGQKPIKGSSYPRNYYRCSSSKGCAARKQVERSNTDVDTFIVTYTGDHTHPRPTHRNSLFGSTHNRLSPVTIAAKHDSSDHQTAALQSAMSLSTTTPVEQTKEETNNEKQLEDKGGGGCSSSSGEKQVEDILMEEELMDLENEDDQDDDVLIPNMSLSDDFFLGLKEFDYTPPGAAH</sequence>
<evidence type="ECO:0000256" key="2">
    <source>
        <dbReference type="ARBA" id="ARBA00023015"/>
    </source>
</evidence>
<feature type="region of interest" description="Disordered" evidence="7">
    <location>
        <begin position="171"/>
        <end position="217"/>
    </location>
</feature>
<dbReference type="SUPFAM" id="SSF118290">
    <property type="entry name" value="WRKY DNA-binding domain"/>
    <property type="match status" value="1"/>
</dbReference>
<evidence type="ECO:0000256" key="1">
    <source>
        <dbReference type="ARBA" id="ARBA00004123"/>
    </source>
</evidence>
<reference evidence="10" key="1">
    <citation type="submission" date="2016-06" db="EMBL/GenBank/DDBJ databases">
        <title>Parallel loss of symbiosis genes in relatives of nitrogen-fixing non-legume Parasponia.</title>
        <authorList>
            <person name="Van Velzen R."/>
            <person name="Holmer R."/>
            <person name="Bu F."/>
            <person name="Rutten L."/>
            <person name="Van Zeijl A."/>
            <person name="Liu W."/>
            <person name="Santuari L."/>
            <person name="Cao Q."/>
            <person name="Sharma T."/>
            <person name="Shen D."/>
            <person name="Roswanjaya Y."/>
            <person name="Wardhani T."/>
            <person name="Kalhor M.S."/>
            <person name="Jansen J."/>
            <person name="Van den Hoogen J."/>
            <person name="Gungor B."/>
            <person name="Hartog M."/>
            <person name="Hontelez J."/>
            <person name="Verver J."/>
            <person name="Yang W.-C."/>
            <person name="Schijlen E."/>
            <person name="Repin R."/>
            <person name="Schilthuizen M."/>
            <person name="Schranz E."/>
            <person name="Heidstra R."/>
            <person name="Miyata K."/>
            <person name="Fedorova E."/>
            <person name="Kohlen W."/>
            <person name="Bisseling T."/>
            <person name="Smit S."/>
            <person name="Geurts R."/>
        </authorList>
    </citation>
    <scope>NUCLEOTIDE SEQUENCE [LARGE SCALE GENOMIC DNA]</scope>
    <source>
        <strain evidence="10">cv. RG33-2</strain>
    </source>
</reference>
<feature type="compositionally biased region" description="Basic and acidic residues" evidence="7">
    <location>
        <begin position="335"/>
        <end position="350"/>
    </location>
</feature>
<evidence type="ECO:0000256" key="4">
    <source>
        <dbReference type="ARBA" id="ARBA00023163"/>
    </source>
</evidence>
<keyword evidence="4" id="KW-0804">Transcription</keyword>
<dbReference type="OrthoDB" id="662136at2759"/>
<feature type="domain" description="WRKY" evidence="8">
    <location>
        <begin position="222"/>
        <end position="288"/>
    </location>
</feature>
<evidence type="ECO:0000259" key="8">
    <source>
        <dbReference type="PROSITE" id="PS50811"/>
    </source>
</evidence>
<dbReference type="Proteomes" id="UP000237000">
    <property type="component" value="Unassembled WGS sequence"/>
</dbReference>
<dbReference type="InterPro" id="IPR044810">
    <property type="entry name" value="WRKY_plant"/>
</dbReference>
<feature type="region of interest" description="Disordered" evidence="7">
    <location>
        <begin position="279"/>
        <end position="298"/>
    </location>
</feature>
<dbReference type="Pfam" id="PF03106">
    <property type="entry name" value="WRKY"/>
    <property type="match status" value="1"/>
</dbReference>